<dbReference type="PANTHER" id="PTHR31964:SF124">
    <property type="entry name" value="ADENINE NUCLEOTIDE ALPHA HYDROLASES-LIKE SUPERFAMILY PROTEIN"/>
    <property type="match status" value="1"/>
</dbReference>
<gene>
    <name evidence="3" type="ORF">Syun_002354</name>
</gene>
<name>A0AAP0Q8Q0_9MAGN</name>
<dbReference type="Pfam" id="PF00582">
    <property type="entry name" value="Usp"/>
    <property type="match status" value="1"/>
</dbReference>
<evidence type="ECO:0000256" key="1">
    <source>
        <dbReference type="SAM" id="MobiDB-lite"/>
    </source>
</evidence>
<dbReference type="InterPro" id="IPR014729">
    <property type="entry name" value="Rossmann-like_a/b/a_fold"/>
</dbReference>
<organism evidence="3 4">
    <name type="scientific">Stephania yunnanensis</name>
    <dbReference type="NCBI Taxonomy" id="152371"/>
    <lineage>
        <taxon>Eukaryota</taxon>
        <taxon>Viridiplantae</taxon>
        <taxon>Streptophyta</taxon>
        <taxon>Embryophyta</taxon>
        <taxon>Tracheophyta</taxon>
        <taxon>Spermatophyta</taxon>
        <taxon>Magnoliopsida</taxon>
        <taxon>Ranunculales</taxon>
        <taxon>Menispermaceae</taxon>
        <taxon>Menispermoideae</taxon>
        <taxon>Cissampelideae</taxon>
        <taxon>Stephania</taxon>
    </lineage>
</organism>
<dbReference type="CDD" id="cd23659">
    <property type="entry name" value="USP_At3g01520-like"/>
    <property type="match status" value="1"/>
</dbReference>
<dbReference type="InterPro" id="IPR006015">
    <property type="entry name" value="Universal_stress_UspA"/>
</dbReference>
<reference evidence="3 4" key="1">
    <citation type="submission" date="2024-01" db="EMBL/GenBank/DDBJ databases">
        <title>Genome assemblies of Stephania.</title>
        <authorList>
            <person name="Yang L."/>
        </authorList>
    </citation>
    <scope>NUCLEOTIDE SEQUENCE [LARGE SCALE GENOMIC DNA]</scope>
    <source>
        <strain evidence="3">YNDBR</strain>
        <tissue evidence="3">Leaf</tissue>
    </source>
</reference>
<dbReference type="InterPro" id="IPR006016">
    <property type="entry name" value="UspA"/>
</dbReference>
<proteinExistence type="predicted"/>
<protein>
    <recommendedName>
        <fullName evidence="2">UspA domain-containing protein</fullName>
    </recommendedName>
</protein>
<dbReference type="PANTHER" id="PTHR31964">
    <property type="entry name" value="ADENINE NUCLEOTIDE ALPHA HYDROLASES-LIKE SUPERFAMILY PROTEIN"/>
    <property type="match status" value="1"/>
</dbReference>
<feature type="domain" description="UspA" evidence="2">
    <location>
        <begin position="101"/>
        <end position="195"/>
    </location>
</feature>
<dbReference type="PRINTS" id="PR01438">
    <property type="entry name" value="UNVRSLSTRESS"/>
</dbReference>
<dbReference type="AlphaFoldDB" id="A0AAP0Q8Q0"/>
<dbReference type="EMBL" id="JBBNAF010000001">
    <property type="protein sequence ID" value="KAK9170214.1"/>
    <property type="molecule type" value="Genomic_DNA"/>
</dbReference>
<evidence type="ECO:0000313" key="4">
    <source>
        <dbReference type="Proteomes" id="UP001420932"/>
    </source>
</evidence>
<evidence type="ECO:0000259" key="2">
    <source>
        <dbReference type="Pfam" id="PF00582"/>
    </source>
</evidence>
<keyword evidence="4" id="KW-1185">Reference proteome</keyword>
<feature type="region of interest" description="Disordered" evidence="1">
    <location>
        <begin position="1"/>
        <end position="28"/>
    </location>
</feature>
<comment type="caution">
    <text evidence="3">The sequence shown here is derived from an EMBL/GenBank/DDBJ whole genome shotgun (WGS) entry which is preliminary data.</text>
</comment>
<evidence type="ECO:0000313" key="3">
    <source>
        <dbReference type="EMBL" id="KAK9170214.1"/>
    </source>
</evidence>
<dbReference type="SUPFAM" id="SSF52402">
    <property type="entry name" value="Adenine nucleotide alpha hydrolases-like"/>
    <property type="match status" value="1"/>
</dbReference>
<accession>A0AAP0Q8Q0</accession>
<sequence>MDAIEEKPPESPPESPPSTKSRRKKKKKKVVVAIDESEGSFHALRWALDYLFSAADDAAVPPLFPPSEKPVLGLILILHVRRPLQKFIVPAAPGPAAGIYVPSSSVIESVKKAQEQNSSLLLSRALKLCKEWPVKAEKMVMEGDPKEMICEAVENTRPDLLVLGSRGLGSLRRTFLGSVSDYCVHHAKCPVLIVRPQDPSTSKGKGILGDYL</sequence>
<dbReference type="Gene3D" id="3.40.50.620">
    <property type="entry name" value="HUPs"/>
    <property type="match status" value="1"/>
</dbReference>
<dbReference type="Proteomes" id="UP001420932">
    <property type="component" value="Unassembled WGS sequence"/>
</dbReference>